<reference evidence="1 2" key="1">
    <citation type="journal article" date="2010" name="Nature">
        <title>The Ectocarpus genome and the independent evolution of multicellularity in brown algae.</title>
        <authorList>
            <person name="Cock J.M."/>
            <person name="Sterck L."/>
            <person name="Rouze P."/>
            <person name="Scornet D."/>
            <person name="Allen A.E."/>
            <person name="Amoutzias G."/>
            <person name="Anthouard V."/>
            <person name="Artiguenave F."/>
            <person name="Aury J.M."/>
            <person name="Badger J.H."/>
            <person name="Beszteri B."/>
            <person name="Billiau K."/>
            <person name="Bonnet E."/>
            <person name="Bothwell J.H."/>
            <person name="Bowler C."/>
            <person name="Boyen C."/>
            <person name="Brownlee C."/>
            <person name="Carrano C.J."/>
            <person name="Charrier B."/>
            <person name="Cho G.Y."/>
            <person name="Coelho S.M."/>
            <person name="Collen J."/>
            <person name="Corre E."/>
            <person name="Da Silva C."/>
            <person name="Delage L."/>
            <person name="Delaroque N."/>
            <person name="Dittami S.M."/>
            <person name="Doulbeau S."/>
            <person name="Elias M."/>
            <person name="Farnham G."/>
            <person name="Gachon C.M."/>
            <person name="Gschloessl B."/>
            <person name="Heesch S."/>
            <person name="Jabbari K."/>
            <person name="Jubin C."/>
            <person name="Kawai H."/>
            <person name="Kimura K."/>
            <person name="Kloareg B."/>
            <person name="Kupper F.C."/>
            <person name="Lang D."/>
            <person name="Le Bail A."/>
            <person name="Leblanc C."/>
            <person name="Lerouge P."/>
            <person name="Lohr M."/>
            <person name="Lopez P.J."/>
            <person name="Martens C."/>
            <person name="Maumus F."/>
            <person name="Michel G."/>
            <person name="Miranda-Saavedra D."/>
            <person name="Morales J."/>
            <person name="Moreau H."/>
            <person name="Motomura T."/>
            <person name="Nagasato C."/>
            <person name="Napoli C.A."/>
            <person name="Nelson D.R."/>
            <person name="Nyvall-Collen P."/>
            <person name="Peters A.F."/>
            <person name="Pommier C."/>
            <person name="Potin P."/>
            <person name="Poulain J."/>
            <person name="Quesneville H."/>
            <person name="Read B."/>
            <person name="Rensing S.A."/>
            <person name="Ritter A."/>
            <person name="Rousvoal S."/>
            <person name="Samanta M."/>
            <person name="Samson G."/>
            <person name="Schroeder D.C."/>
            <person name="Segurens B."/>
            <person name="Strittmatter M."/>
            <person name="Tonon T."/>
            <person name="Tregear J.W."/>
            <person name="Valentin K."/>
            <person name="von Dassow P."/>
            <person name="Yamagishi T."/>
            <person name="Van de Peer Y."/>
            <person name="Wincker P."/>
        </authorList>
    </citation>
    <scope>NUCLEOTIDE SEQUENCE [LARGE SCALE GENOMIC DNA]</scope>
    <source>
        <strain evidence="2">Ec32 / CCAP1310/4</strain>
    </source>
</reference>
<organism evidence="1 2">
    <name type="scientific">Ectocarpus siliculosus</name>
    <name type="common">Brown alga</name>
    <name type="synonym">Conferva siliculosa</name>
    <dbReference type="NCBI Taxonomy" id="2880"/>
    <lineage>
        <taxon>Eukaryota</taxon>
        <taxon>Sar</taxon>
        <taxon>Stramenopiles</taxon>
        <taxon>Ochrophyta</taxon>
        <taxon>PX clade</taxon>
        <taxon>Phaeophyceae</taxon>
        <taxon>Ectocarpales</taxon>
        <taxon>Ectocarpaceae</taxon>
        <taxon>Ectocarpus</taxon>
    </lineage>
</organism>
<accession>D7FXH4</accession>
<proteinExistence type="predicted"/>
<sequence length="59" mass="6264">MIFLRVGAVLDPASYDSTRSGSARRTTSAGDHGRYIRCRIGAAGLTGNNPRAWGSVRPS</sequence>
<dbReference type="InParanoid" id="D7FXH4"/>
<keyword evidence="2" id="KW-1185">Reference proteome</keyword>
<dbReference type="EMBL" id="FN649758">
    <property type="protein sequence ID" value="CBJ32311.1"/>
    <property type="molecule type" value="Genomic_DNA"/>
</dbReference>
<protein>
    <submittedName>
        <fullName evidence="1">Uncharacterized protein</fullName>
    </submittedName>
</protein>
<dbReference type="EMBL" id="FN648518">
    <property type="protein sequence ID" value="CBJ32311.1"/>
    <property type="molecule type" value="Genomic_DNA"/>
</dbReference>
<dbReference type="Proteomes" id="UP000002630">
    <property type="component" value="Linkage Group LG33"/>
</dbReference>
<dbReference type="AlphaFoldDB" id="D7FXH4"/>
<name>D7FXH4_ECTSI</name>
<gene>
    <name evidence="1" type="ORF">Esi_0328_0015</name>
</gene>
<evidence type="ECO:0000313" key="1">
    <source>
        <dbReference type="EMBL" id="CBJ32311.1"/>
    </source>
</evidence>
<evidence type="ECO:0000313" key="2">
    <source>
        <dbReference type="Proteomes" id="UP000002630"/>
    </source>
</evidence>